<reference evidence="1" key="1">
    <citation type="submission" date="2015-09" db="EMBL/GenBank/DDBJ databases">
        <title>De novo assembly of Pectinophora gossypiella (Pink Bollworm) gut transcriptome.</title>
        <authorList>
            <person name="Tassone E.E."/>
        </authorList>
    </citation>
    <scope>NUCLEOTIDE SEQUENCE</scope>
</reference>
<organism evidence="1">
    <name type="scientific">Pectinophora gossypiella</name>
    <name type="common">Cotton pink bollworm</name>
    <name type="synonym">Depressaria gossypiella</name>
    <dbReference type="NCBI Taxonomy" id="13191"/>
    <lineage>
        <taxon>Eukaryota</taxon>
        <taxon>Metazoa</taxon>
        <taxon>Ecdysozoa</taxon>
        <taxon>Arthropoda</taxon>
        <taxon>Hexapoda</taxon>
        <taxon>Insecta</taxon>
        <taxon>Pterygota</taxon>
        <taxon>Neoptera</taxon>
        <taxon>Endopterygota</taxon>
        <taxon>Lepidoptera</taxon>
        <taxon>Glossata</taxon>
        <taxon>Ditrysia</taxon>
        <taxon>Gelechioidea</taxon>
        <taxon>Gelechiidae</taxon>
        <taxon>Apatetrinae</taxon>
        <taxon>Pectinophora</taxon>
    </lineage>
</organism>
<dbReference type="EMBL" id="GDQN01002813">
    <property type="protein sequence ID" value="JAT88241.1"/>
    <property type="molecule type" value="Transcribed_RNA"/>
</dbReference>
<evidence type="ECO:0000313" key="1">
    <source>
        <dbReference type="EMBL" id="JAT88241.1"/>
    </source>
</evidence>
<dbReference type="OrthoDB" id="6862030at2759"/>
<proteinExistence type="predicted"/>
<protein>
    <submittedName>
        <fullName evidence="1">Uncharacterized protein</fullName>
    </submittedName>
</protein>
<dbReference type="AlphaFoldDB" id="A0A1E1WMZ7"/>
<sequence length="127" mass="14057">MDGDKVPVIIVESPEDLQEVLKLECDCKGTAIPFLFIFRALSDDYYLFYNSSTYLSKAYGLISKKIPTKAELDEFISNNDVVKGLQGFNLCVKESTLKMAGTPDTTDAADVDASAARFWSNVNKNNV</sequence>
<accession>A0A1E1WMZ7</accession>
<gene>
    <name evidence="1" type="ORF">g.4820</name>
</gene>
<name>A0A1E1WMZ7_PECGO</name>